<dbReference type="PROSITE" id="PS50853">
    <property type="entry name" value="FN3"/>
    <property type="match status" value="1"/>
</dbReference>
<gene>
    <name evidence="3" type="primary">LOC102809367</name>
</gene>
<dbReference type="InterPro" id="IPR003961">
    <property type="entry name" value="FN3_dom"/>
</dbReference>
<evidence type="ECO:0000313" key="2">
    <source>
        <dbReference type="Proteomes" id="UP000694865"/>
    </source>
</evidence>
<accession>A0ABM0M307</accession>
<dbReference type="InterPro" id="IPR036116">
    <property type="entry name" value="FN3_sf"/>
</dbReference>
<keyword evidence="2" id="KW-1185">Reference proteome</keyword>
<dbReference type="RefSeq" id="XP_006814398.1">
    <property type="nucleotide sequence ID" value="XM_006814335.1"/>
</dbReference>
<evidence type="ECO:0000313" key="3">
    <source>
        <dbReference type="RefSeq" id="XP_006814398.1"/>
    </source>
</evidence>
<protein>
    <submittedName>
        <fullName evidence="3">Uncharacterized protein LOC102809367</fullName>
    </submittedName>
</protein>
<dbReference type="SUPFAM" id="SSF49265">
    <property type="entry name" value="Fibronectin type III"/>
    <property type="match status" value="1"/>
</dbReference>
<dbReference type="GeneID" id="102809367"/>
<sequence length="1697" mass="189365">VYCVMLTVDDVAGNHNRARRFLIFDDVNGVNTTDQFPIWVDSAAENSTHLWQTDLQDPSNTGPQVVMQWPGHFYNWFHREHKFLNAIEDNSPPLTSDYEEVTGQPPTTRSREAIPNINAVVRFEVNYGIDHRGGRNITSPTGNWQDVDDILVEQQGFDIPRNDGDSIHLWVRATDVMGNINQDDVLIHVDSSPPEIHDISLMRHGQTQLAVHISVDLYDMRVVFQTYDDHSGLHNIHWKLADMADGNVVHGEGQVAVRRPIVGNTTCDPPNCGCIQKNNECYYRDYAIELDANKLNLATGNHDHDYLFTITVTNNAMLVDVKTFQVTVDTSPPHEGTVHDSRTGETDLDYQQDIQIFASWDGFFDRESGILFYVYIFSESCSEMQDGTFDIPITEPAINTTSTYAEWTAPDIGTYHCTVVAYNRALEPSNPVCSDGITIDTSPPTLSEIVIDDAIIKAGVIKDGDGYVWMVNTTRYRHQVVNVSDECRNVARLDSDIELLPLNPSEVIASTDTECIDAGPLSTVIYYNKINHFSLSWQGDDPESGIYDYEVGLCSTSSGLSPDILPFTSTNSHRNFLTYHPNLAEGLQFYVVLKSINRAELTQTKIIGPLFVEVTPPVFTGDIDVTLETYSDVGYLVARWNQDDFYDGEDAEPPIRFEYGVGTTTHDTNILDFTILDDHHDNDLCVSERPPSCVSISVDKLNWHLHGDHSYYVFIRVTNTAGLISIAKSAAYRHVVDPPSKGIVCDILPLSEYTELYGEPHDIDFQTSTTSLHIRWSGFSHPYLDVRYEAALGTTPGEEDVVGFKAADVGQTYLDFNGLNLEKFKKYFATVRASNDVGSVTVSSDGVRILSDQDVLMSAKVYDGLGCTGAVSGLPTEHTNTGTFSHHSNDGRHVCQEDLEFQASMSSLTSYWNISGDISDYITDVHWGVQRLERTNGSDVWDFVKDFENLGMAYTAHTAMQLHPGDIYRSIVKFCYTVGCFQPVTSDGVTILPYPPSSEGISYVKYYNETDELEFSWRSFGHNLQMTGRDVIEYIDYYEWTITIKTNSRHGDALFVWQLLEDPVHVGDEMTYRASLDHSLQFTECLQIGLRGYTKAGLYTTVYKDIYDCDAYNPVLIVPNIVIDASGSWDEKSNDNGDIFLEINAHWNQPDAEYTRATHKLAAVWPTLRYNQYDWKVISDDSVQRWAYLTSNDGHITYEEYDCSSPEVMACGSTNENFINIHDLPLVHGQRYYVCIYSNATKKVYEYVEVLLPEISVCSDGITVDQSPPLQGNVWIGWREQHYQSAISELVVNWQSFVDVEEEGRTTHHSGIRKYEYAIGSSPDGVDVQDFIDVGITNRAVAHGLDLQDGYTYYATIKATDFVGLTTISVSPGVTIDTTPPQKTDVKINIGGSFHVSTSSVSASWRGLFVDLESGISTYEWAVGSLPGFADIMPFTVINSEEGTSDENIDLELKEGHAYYVSVKAYNGAGMSTMATSWATIVDASPPIAGYVYDGTVSADQIDLDVQTDLSSLTARWTGFSDPHTGIATYTWAIGTCKVCDDTRGEQYVGVVTEMTADNLNLKPGFTYYTTVIACNAAKLCTTVTSDGVLIDNSPPVRGAVHDGISGPDIAYQTSRSTMAAHWYGFHDPQSQISHYEWRAGTTVGGEEIVPPTTLHLTEKVFISQMSQDLPLNTVIYVTVRAYNKAGVFYVYGVLRK</sequence>
<dbReference type="Proteomes" id="UP000694865">
    <property type="component" value="Unplaced"/>
</dbReference>
<feature type="non-terminal residue" evidence="3">
    <location>
        <position position="1"/>
    </location>
</feature>
<organism evidence="2 3">
    <name type="scientific">Saccoglossus kowalevskii</name>
    <name type="common">Acorn worm</name>
    <dbReference type="NCBI Taxonomy" id="10224"/>
    <lineage>
        <taxon>Eukaryota</taxon>
        <taxon>Metazoa</taxon>
        <taxon>Hemichordata</taxon>
        <taxon>Enteropneusta</taxon>
        <taxon>Harrimaniidae</taxon>
        <taxon>Saccoglossus</taxon>
    </lineage>
</organism>
<reference evidence="3" key="1">
    <citation type="submission" date="2025-08" db="UniProtKB">
        <authorList>
            <consortium name="RefSeq"/>
        </authorList>
    </citation>
    <scope>IDENTIFICATION</scope>
    <source>
        <tissue evidence="3">Testes</tissue>
    </source>
</reference>
<evidence type="ECO:0000259" key="1">
    <source>
        <dbReference type="PROSITE" id="PS50853"/>
    </source>
</evidence>
<dbReference type="PANTHER" id="PTHR16897">
    <property type="entry name" value="OS10G0105400 PROTEIN"/>
    <property type="match status" value="1"/>
</dbReference>
<dbReference type="PANTHER" id="PTHR16897:SF2">
    <property type="entry name" value="OS03G0226600 PROTEIN"/>
    <property type="match status" value="1"/>
</dbReference>
<proteinExistence type="predicted"/>
<name>A0ABM0M307_SACKO</name>
<feature type="domain" description="Fibronectin type-III" evidence="1">
    <location>
        <begin position="1386"/>
        <end position="1487"/>
    </location>
</feature>